<dbReference type="InterPro" id="IPR013221">
    <property type="entry name" value="Mur_ligase_cen"/>
</dbReference>
<evidence type="ECO:0000256" key="14">
    <source>
        <dbReference type="HAMAP-Rule" id="MF_00046"/>
    </source>
</evidence>
<dbReference type="GO" id="GO:0051301">
    <property type="term" value="P:cell division"/>
    <property type="evidence" value="ECO:0007669"/>
    <property type="project" value="UniProtKB-KW"/>
</dbReference>
<dbReference type="SUPFAM" id="SSF53244">
    <property type="entry name" value="MurD-like peptide ligases, peptide-binding domain"/>
    <property type="match status" value="1"/>
</dbReference>
<dbReference type="Gene3D" id="3.40.1190.10">
    <property type="entry name" value="Mur-like, catalytic domain"/>
    <property type="match status" value="1"/>
</dbReference>
<evidence type="ECO:0000313" key="18">
    <source>
        <dbReference type="EMBL" id="GBF34454.1"/>
    </source>
</evidence>
<evidence type="ECO:0000256" key="7">
    <source>
        <dbReference type="ARBA" id="ARBA00022741"/>
    </source>
</evidence>
<dbReference type="UniPathway" id="UPA00219"/>
<keyword evidence="5 14" id="KW-0436">Ligase</keyword>
<comment type="function">
    <text evidence="14">Cell wall formation.</text>
</comment>
<feature type="domain" description="Mur ligase C-terminal" evidence="16">
    <location>
        <begin position="312"/>
        <end position="442"/>
    </location>
</feature>
<dbReference type="GO" id="GO:0008360">
    <property type="term" value="P:regulation of cell shape"/>
    <property type="evidence" value="ECO:0007669"/>
    <property type="project" value="UniProtKB-KW"/>
</dbReference>
<dbReference type="EC" id="6.3.2.8" evidence="3 14"/>
<dbReference type="SUPFAM" id="SSF51984">
    <property type="entry name" value="MurCD N-terminal domain"/>
    <property type="match status" value="1"/>
</dbReference>
<keyword evidence="9 14" id="KW-0133">Cell shape</keyword>
<evidence type="ECO:0000256" key="6">
    <source>
        <dbReference type="ARBA" id="ARBA00022618"/>
    </source>
</evidence>
<evidence type="ECO:0000259" key="15">
    <source>
        <dbReference type="Pfam" id="PF01225"/>
    </source>
</evidence>
<evidence type="ECO:0000256" key="8">
    <source>
        <dbReference type="ARBA" id="ARBA00022840"/>
    </source>
</evidence>
<evidence type="ECO:0000256" key="9">
    <source>
        <dbReference type="ARBA" id="ARBA00022960"/>
    </source>
</evidence>
<comment type="subcellular location">
    <subcellularLocation>
        <location evidence="1 14">Cytoplasm</location>
    </subcellularLocation>
</comment>
<evidence type="ECO:0000256" key="13">
    <source>
        <dbReference type="ARBA" id="ARBA00047833"/>
    </source>
</evidence>
<evidence type="ECO:0000259" key="16">
    <source>
        <dbReference type="Pfam" id="PF02875"/>
    </source>
</evidence>
<dbReference type="InterPro" id="IPR036565">
    <property type="entry name" value="Mur-like_cat_sf"/>
</dbReference>
<organism evidence="18 19">
    <name type="scientific">Desulfocucumis palustris</name>
    <dbReference type="NCBI Taxonomy" id="1898651"/>
    <lineage>
        <taxon>Bacteria</taxon>
        <taxon>Bacillati</taxon>
        <taxon>Bacillota</taxon>
        <taxon>Clostridia</taxon>
        <taxon>Eubacteriales</taxon>
        <taxon>Desulfocucumaceae</taxon>
        <taxon>Desulfocucumis</taxon>
    </lineage>
</organism>
<sequence>MHVIPERVHFIGIGGAGMSGLARILLELGHHVSGSDLAGTKVTERLEKQGAVCFTGHRGENVGHVQMVVVSSAIKKDNPELLQAERKGIPVIHRAELLALLMKRQRGIAVAGAHGKTTTTSMLALVLESNSLDPTIVVGGELNDIGGNAKLGRGEYLVAEADESDGSFLKLDPTAAIITNVEDDHLDYYGTVEKIKEAFRGFINKIPSDGMAVLCLDDPGVREVAADFKGPRMFYGVHRQEADYTLRNIYLNGAVSRAEVYFRGEFLGMLELLVPGIHNMSNALGVVAAARWAGLEFFDIAGALKKFRGAGRRFQVLGEVRGIRVVDDYAHHPSEIKATLRAARQVGMGRVISVFQPHRYTRTSLLRERFGTAFSDADVIILSDIYSAGEQPIEGVSGRIIAEAIENFENRPVTYLPTREDIVNYLVDFVRPGDLILTMGAGNIWTAGIDLVKRLQAVEGS</sequence>
<dbReference type="GO" id="GO:0008763">
    <property type="term" value="F:UDP-N-acetylmuramate-L-alanine ligase activity"/>
    <property type="evidence" value="ECO:0007669"/>
    <property type="project" value="UniProtKB-UniRule"/>
</dbReference>
<dbReference type="GO" id="GO:0005524">
    <property type="term" value="F:ATP binding"/>
    <property type="evidence" value="ECO:0007669"/>
    <property type="project" value="UniProtKB-UniRule"/>
</dbReference>
<evidence type="ECO:0000256" key="10">
    <source>
        <dbReference type="ARBA" id="ARBA00022984"/>
    </source>
</evidence>
<dbReference type="Gene3D" id="3.90.190.20">
    <property type="entry name" value="Mur ligase, C-terminal domain"/>
    <property type="match status" value="1"/>
</dbReference>
<keyword evidence="19" id="KW-1185">Reference proteome</keyword>
<dbReference type="Pfam" id="PF01225">
    <property type="entry name" value="Mur_ligase"/>
    <property type="match status" value="1"/>
</dbReference>
<comment type="similarity">
    <text evidence="14">Belongs to the MurCDEF family.</text>
</comment>
<keyword evidence="4 14" id="KW-0963">Cytoplasm</keyword>
<feature type="binding site" evidence="14">
    <location>
        <begin position="112"/>
        <end position="118"/>
    </location>
    <ligand>
        <name>ATP</name>
        <dbReference type="ChEBI" id="CHEBI:30616"/>
    </ligand>
</feature>
<dbReference type="InterPro" id="IPR036615">
    <property type="entry name" value="Mur_ligase_C_dom_sf"/>
</dbReference>
<dbReference type="SUPFAM" id="SSF53623">
    <property type="entry name" value="MurD-like peptide ligases, catalytic domain"/>
    <property type="match status" value="1"/>
</dbReference>
<feature type="domain" description="Mur ligase central" evidence="17">
    <location>
        <begin position="110"/>
        <end position="290"/>
    </location>
</feature>
<evidence type="ECO:0000259" key="17">
    <source>
        <dbReference type="Pfam" id="PF08245"/>
    </source>
</evidence>
<keyword evidence="12 14" id="KW-0961">Cell wall biogenesis/degradation</keyword>
<comment type="catalytic activity">
    <reaction evidence="13 14">
        <text>UDP-N-acetyl-alpha-D-muramate + L-alanine + ATP = UDP-N-acetyl-alpha-D-muramoyl-L-alanine + ADP + phosphate + H(+)</text>
        <dbReference type="Rhea" id="RHEA:23372"/>
        <dbReference type="ChEBI" id="CHEBI:15378"/>
        <dbReference type="ChEBI" id="CHEBI:30616"/>
        <dbReference type="ChEBI" id="CHEBI:43474"/>
        <dbReference type="ChEBI" id="CHEBI:57972"/>
        <dbReference type="ChEBI" id="CHEBI:70757"/>
        <dbReference type="ChEBI" id="CHEBI:83898"/>
        <dbReference type="ChEBI" id="CHEBI:456216"/>
        <dbReference type="EC" id="6.3.2.8"/>
    </reaction>
</comment>
<dbReference type="GO" id="GO:0005737">
    <property type="term" value="C:cytoplasm"/>
    <property type="evidence" value="ECO:0007669"/>
    <property type="project" value="UniProtKB-SubCell"/>
</dbReference>
<comment type="pathway">
    <text evidence="2 14">Cell wall biogenesis; peptidoglycan biosynthesis.</text>
</comment>
<dbReference type="Gene3D" id="3.40.50.720">
    <property type="entry name" value="NAD(P)-binding Rossmann-like Domain"/>
    <property type="match status" value="1"/>
</dbReference>
<evidence type="ECO:0000256" key="5">
    <source>
        <dbReference type="ARBA" id="ARBA00022598"/>
    </source>
</evidence>
<dbReference type="AlphaFoldDB" id="A0A2L2XEM0"/>
<dbReference type="PANTHER" id="PTHR43445:SF3">
    <property type="entry name" value="UDP-N-ACETYLMURAMATE--L-ALANINE LIGASE"/>
    <property type="match status" value="1"/>
</dbReference>
<dbReference type="EMBL" id="BFAV01000141">
    <property type="protein sequence ID" value="GBF34454.1"/>
    <property type="molecule type" value="Genomic_DNA"/>
</dbReference>
<reference evidence="19" key="1">
    <citation type="submission" date="2018-02" db="EMBL/GenBank/DDBJ databases">
        <title>Genome sequence of Desulfocucumis palustris strain NAW-5.</title>
        <authorList>
            <person name="Watanabe M."/>
            <person name="Kojima H."/>
            <person name="Fukui M."/>
        </authorList>
    </citation>
    <scope>NUCLEOTIDE SEQUENCE [LARGE SCALE GENOMIC DNA]</scope>
    <source>
        <strain evidence="19">NAW-5</strain>
    </source>
</reference>
<dbReference type="Pfam" id="PF08245">
    <property type="entry name" value="Mur_ligase_M"/>
    <property type="match status" value="1"/>
</dbReference>
<keyword evidence="10 14" id="KW-0573">Peptidoglycan synthesis</keyword>
<evidence type="ECO:0000256" key="4">
    <source>
        <dbReference type="ARBA" id="ARBA00022490"/>
    </source>
</evidence>
<gene>
    <name evidence="14" type="primary">murC</name>
    <name evidence="18" type="ORF">DCCM_3572</name>
</gene>
<keyword evidence="6 14" id="KW-0132">Cell division</keyword>
<dbReference type="GO" id="GO:0071555">
    <property type="term" value="P:cell wall organization"/>
    <property type="evidence" value="ECO:0007669"/>
    <property type="project" value="UniProtKB-KW"/>
</dbReference>
<accession>A0A2L2XEM0</accession>
<evidence type="ECO:0000256" key="12">
    <source>
        <dbReference type="ARBA" id="ARBA00023316"/>
    </source>
</evidence>
<protein>
    <recommendedName>
        <fullName evidence="3 14">UDP-N-acetylmuramate--L-alanine ligase</fullName>
        <ecNumber evidence="3 14">6.3.2.8</ecNumber>
    </recommendedName>
    <alternativeName>
        <fullName evidence="14">UDP-N-acetylmuramoyl-L-alanine synthetase</fullName>
    </alternativeName>
</protein>
<keyword evidence="11 14" id="KW-0131">Cell cycle</keyword>
<dbReference type="PANTHER" id="PTHR43445">
    <property type="entry name" value="UDP-N-ACETYLMURAMATE--L-ALANINE LIGASE-RELATED"/>
    <property type="match status" value="1"/>
</dbReference>
<evidence type="ECO:0000256" key="11">
    <source>
        <dbReference type="ARBA" id="ARBA00023306"/>
    </source>
</evidence>
<dbReference type="InterPro" id="IPR004101">
    <property type="entry name" value="Mur_ligase_C"/>
</dbReference>
<evidence type="ECO:0000256" key="2">
    <source>
        <dbReference type="ARBA" id="ARBA00004752"/>
    </source>
</evidence>
<dbReference type="HAMAP" id="MF_00046">
    <property type="entry name" value="MurC"/>
    <property type="match status" value="1"/>
</dbReference>
<dbReference type="Proteomes" id="UP000239549">
    <property type="component" value="Unassembled WGS sequence"/>
</dbReference>
<name>A0A2L2XEM0_9FIRM</name>
<proteinExistence type="inferred from homology"/>
<evidence type="ECO:0000256" key="1">
    <source>
        <dbReference type="ARBA" id="ARBA00004496"/>
    </source>
</evidence>
<evidence type="ECO:0000256" key="3">
    <source>
        <dbReference type="ARBA" id="ARBA00012211"/>
    </source>
</evidence>
<comment type="caution">
    <text evidence="18">The sequence shown here is derived from an EMBL/GenBank/DDBJ whole genome shotgun (WGS) entry which is preliminary data.</text>
</comment>
<dbReference type="InterPro" id="IPR050061">
    <property type="entry name" value="MurCDEF_pg_biosynth"/>
</dbReference>
<dbReference type="InterPro" id="IPR005758">
    <property type="entry name" value="UDP-N-AcMur_Ala_ligase_MurC"/>
</dbReference>
<feature type="domain" description="Mur ligase N-terminal catalytic" evidence="15">
    <location>
        <begin position="8"/>
        <end position="105"/>
    </location>
</feature>
<keyword evidence="7 14" id="KW-0547">Nucleotide-binding</keyword>
<dbReference type="GO" id="GO:0009252">
    <property type="term" value="P:peptidoglycan biosynthetic process"/>
    <property type="evidence" value="ECO:0007669"/>
    <property type="project" value="UniProtKB-UniRule"/>
</dbReference>
<dbReference type="InterPro" id="IPR000713">
    <property type="entry name" value="Mur_ligase_N"/>
</dbReference>
<dbReference type="NCBIfam" id="TIGR01082">
    <property type="entry name" value="murC"/>
    <property type="match status" value="1"/>
</dbReference>
<evidence type="ECO:0000313" key="19">
    <source>
        <dbReference type="Proteomes" id="UP000239549"/>
    </source>
</evidence>
<dbReference type="Pfam" id="PF02875">
    <property type="entry name" value="Mur_ligase_C"/>
    <property type="match status" value="1"/>
</dbReference>
<keyword evidence="8 14" id="KW-0067">ATP-binding</keyword>